<reference evidence="8" key="1">
    <citation type="submission" date="2025-08" db="UniProtKB">
        <authorList>
            <consortium name="Ensembl"/>
        </authorList>
    </citation>
    <scope>IDENTIFICATION</scope>
</reference>
<keyword evidence="3" id="KW-0238">DNA-binding</keyword>
<dbReference type="SUPFAM" id="SSF47413">
    <property type="entry name" value="lambda repressor-like DNA-binding domains"/>
    <property type="match status" value="1"/>
</dbReference>
<dbReference type="Pfam" id="PF00157">
    <property type="entry name" value="Pou"/>
    <property type="match status" value="1"/>
</dbReference>
<dbReference type="PROSITE" id="PS00035">
    <property type="entry name" value="POU_1"/>
    <property type="match status" value="1"/>
</dbReference>
<evidence type="ECO:0000313" key="9">
    <source>
        <dbReference type="Proteomes" id="UP000694521"/>
    </source>
</evidence>
<dbReference type="SMART" id="SM00352">
    <property type="entry name" value="POU"/>
    <property type="match status" value="1"/>
</dbReference>
<evidence type="ECO:0000256" key="6">
    <source>
        <dbReference type="ARBA" id="ARBA00023242"/>
    </source>
</evidence>
<evidence type="ECO:0000259" key="7">
    <source>
        <dbReference type="PROSITE" id="PS51179"/>
    </source>
</evidence>
<dbReference type="PANTHER" id="PTHR11636:SF125">
    <property type="entry name" value="POU DOMAIN, CLASS 3, TRANSCRIPTION FACTOR 3"/>
    <property type="match status" value="1"/>
</dbReference>
<dbReference type="AlphaFoldDB" id="A0A8B9DTK1"/>
<dbReference type="GO" id="GO:0000981">
    <property type="term" value="F:DNA-binding transcription factor activity, RNA polymerase II-specific"/>
    <property type="evidence" value="ECO:0007669"/>
    <property type="project" value="TreeGrafter"/>
</dbReference>
<reference evidence="8" key="2">
    <citation type="submission" date="2025-09" db="UniProtKB">
        <authorList>
            <consortium name="Ensembl"/>
        </authorList>
    </citation>
    <scope>IDENTIFICATION</scope>
</reference>
<evidence type="ECO:0000313" key="8">
    <source>
        <dbReference type="Ensembl" id="ENSACDP00005011639.1"/>
    </source>
</evidence>
<evidence type="ECO:0000256" key="3">
    <source>
        <dbReference type="ARBA" id="ARBA00023125"/>
    </source>
</evidence>
<proteinExistence type="predicted"/>
<accession>A0A8B9DTK1</accession>
<dbReference type="Ensembl" id="ENSACDT00005014029.1">
    <property type="protein sequence ID" value="ENSACDP00005011639.1"/>
    <property type="gene ID" value="ENSACDG00005008557.1"/>
</dbReference>
<dbReference type="InterPro" id="IPR000327">
    <property type="entry name" value="POU_dom"/>
</dbReference>
<feature type="domain" description="POU-specific" evidence="7">
    <location>
        <begin position="1"/>
        <end position="43"/>
    </location>
</feature>
<keyword evidence="9" id="KW-1185">Reference proteome</keyword>
<evidence type="ECO:0000256" key="2">
    <source>
        <dbReference type="ARBA" id="ARBA00023015"/>
    </source>
</evidence>
<dbReference type="Gene3D" id="1.10.260.40">
    <property type="entry name" value="lambda repressor-like DNA-binding domains"/>
    <property type="match status" value="1"/>
</dbReference>
<evidence type="ECO:0000256" key="5">
    <source>
        <dbReference type="ARBA" id="ARBA00023163"/>
    </source>
</evidence>
<protein>
    <recommendedName>
        <fullName evidence="7">POU-specific domain-containing protein</fullName>
    </recommendedName>
</protein>
<name>A0A8B9DTK1_ANSCY</name>
<sequence length="96" mass="10507">VKRLQNLEQFAKDLKHKRIMLGFTQADVGLALGTLYGKLFSTSLPIPGGKKGNMGMGHGGKRDFCYIMTRKSGGQHQPVFAKAAVSTNELVYNSCF</sequence>
<evidence type="ECO:0000256" key="1">
    <source>
        <dbReference type="ARBA" id="ARBA00004123"/>
    </source>
</evidence>
<dbReference type="PANTHER" id="PTHR11636">
    <property type="entry name" value="POU DOMAIN"/>
    <property type="match status" value="1"/>
</dbReference>
<keyword evidence="4" id="KW-0371">Homeobox</keyword>
<dbReference type="GO" id="GO:0005634">
    <property type="term" value="C:nucleus"/>
    <property type="evidence" value="ECO:0007669"/>
    <property type="project" value="UniProtKB-SubCell"/>
</dbReference>
<comment type="subcellular location">
    <subcellularLocation>
        <location evidence="1">Nucleus</location>
    </subcellularLocation>
</comment>
<dbReference type="InterPro" id="IPR050255">
    <property type="entry name" value="POU_domain_TF"/>
</dbReference>
<dbReference type="Proteomes" id="UP000694521">
    <property type="component" value="Unplaced"/>
</dbReference>
<keyword evidence="2" id="KW-0805">Transcription regulation</keyword>
<keyword evidence="5" id="KW-0804">Transcription</keyword>
<dbReference type="InterPro" id="IPR010982">
    <property type="entry name" value="Lambda_DNA-bd_dom_sf"/>
</dbReference>
<dbReference type="PROSITE" id="PS51179">
    <property type="entry name" value="POU_3"/>
    <property type="match status" value="1"/>
</dbReference>
<dbReference type="GO" id="GO:0000978">
    <property type="term" value="F:RNA polymerase II cis-regulatory region sequence-specific DNA binding"/>
    <property type="evidence" value="ECO:0007669"/>
    <property type="project" value="TreeGrafter"/>
</dbReference>
<evidence type="ECO:0000256" key="4">
    <source>
        <dbReference type="ARBA" id="ARBA00023155"/>
    </source>
</evidence>
<organism evidence="8 9">
    <name type="scientific">Anser cygnoides</name>
    <name type="common">Swan goose</name>
    <dbReference type="NCBI Taxonomy" id="8845"/>
    <lineage>
        <taxon>Eukaryota</taxon>
        <taxon>Metazoa</taxon>
        <taxon>Chordata</taxon>
        <taxon>Craniata</taxon>
        <taxon>Vertebrata</taxon>
        <taxon>Euteleostomi</taxon>
        <taxon>Archelosauria</taxon>
        <taxon>Archosauria</taxon>
        <taxon>Dinosauria</taxon>
        <taxon>Saurischia</taxon>
        <taxon>Theropoda</taxon>
        <taxon>Coelurosauria</taxon>
        <taxon>Aves</taxon>
        <taxon>Neognathae</taxon>
        <taxon>Galloanserae</taxon>
        <taxon>Anseriformes</taxon>
        <taxon>Anatidae</taxon>
        <taxon>Anserinae</taxon>
        <taxon>Anser</taxon>
    </lineage>
</organism>
<keyword evidence="6" id="KW-0539">Nucleus</keyword>